<organism evidence="3 4">
    <name type="scientific">Dendrobium nobile</name>
    <name type="common">Orchid</name>
    <dbReference type="NCBI Taxonomy" id="94219"/>
    <lineage>
        <taxon>Eukaryota</taxon>
        <taxon>Viridiplantae</taxon>
        <taxon>Streptophyta</taxon>
        <taxon>Embryophyta</taxon>
        <taxon>Tracheophyta</taxon>
        <taxon>Spermatophyta</taxon>
        <taxon>Magnoliopsida</taxon>
        <taxon>Liliopsida</taxon>
        <taxon>Asparagales</taxon>
        <taxon>Orchidaceae</taxon>
        <taxon>Epidendroideae</taxon>
        <taxon>Malaxideae</taxon>
        <taxon>Dendrobiinae</taxon>
        <taxon>Dendrobium</taxon>
    </lineage>
</organism>
<evidence type="ECO:0000313" key="3">
    <source>
        <dbReference type="EMBL" id="KAI0527336.1"/>
    </source>
</evidence>
<dbReference type="PROSITE" id="PS50053">
    <property type="entry name" value="UBIQUITIN_2"/>
    <property type="match status" value="1"/>
</dbReference>
<dbReference type="GO" id="GO:0070628">
    <property type="term" value="F:proteasome binding"/>
    <property type="evidence" value="ECO:0007669"/>
    <property type="project" value="TreeGrafter"/>
</dbReference>
<dbReference type="GO" id="GO:0043130">
    <property type="term" value="F:ubiquitin binding"/>
    <property type="evidence" value="ECO:0007669"/>
    <property type="project" value="TreeGrafter"/>
</dbReference>
<sequence length="191" mass="22452">MDVTFETDDGRRFQEEIWFFSPVREIKEKLHKSHGFPVSHQTLCFNGFIMEDEHDFEYYNVIQGSVIRLHLQPEPEPEPEPTPAPEPEPEPEPEPSYGGGRRVKVTVLMPRVAMGIKRLEVEVNLDDKVGELRKELLRMEERYYSLYLPPEGFFFIHNGNVMEEDNPFWWHDVKAGDVIEIFSGFVTPEYH</sequence>
<comment type="caution">
    <text evidence="3">The sequence shown here is derived from an EMBL/GenBank/DDBJ whole genome shotgun (WGS) entry which is preliminary data.</text>
</comment>
<dbReference type="Pfam" id="PF00240">
    <property type="entry name" value="ubiquitin"/>
    <property type="match status" value="1"/>
</dbReference>
<gene>
    <name evidence="3" type="ORF">KFK09_002936</name>
</gene>
<dbReference type="EMBL" id="JAGYWB010000003">
    <property type="protein sequence ID" value="KAI0527336.1"/>
    <property type="molecule type" value="Genomic_DNA"/>
</dbReference>
<evidence type="ECO:0000313" key="4">
    <source>
        <dbReference type="Proteomes" id="UP000829196"/>
    </source>
</evidence>
<dbReference type="GO" id="GO:0031593">
    <property type="term" value="F:polyubiquitin modification-dependent protein binding"/>
    <property type="evidence" value="ECO:0007669"/>
    <property type="project" value="TreeGrafter"/>
</dbReference>
<protein>
    <recommendedName>
        <fullName evidence="2">Ubiquitin-like domain-containing protein</fullName>
    </recommendedName>
</protein>
<proteinExistence type="predicted"/>
<dbReference type="Proteomes" id="UP000829196">
    <property type="component" value="Unassembled WGS sequence"/>
</dbReference>
<dbReference type="AlphaFoldDB" id="A0A8T3C8L1"/>
<dbReference type="SUPFAM" id="SSF54236">
    <property type="entry name" value="Ubiquitin-like"/>
    <property type="match status" value="2"/>
</dbReference>
<name>A0A8T3C8L1_DENNO</name>
<reference evidence="3" key="1">
    <citation type="journal article" date="2022" name="Front. Genet.">
        <title>Chromosome-Scale Assembly of the Dendrobium nobile Genome Provides Insights Into the Molecular Mechanism of the Biosynthesis of the Medicinal Active Ingredient of Dendrobium.</title>
        <authorList>
            <person name="Xu Q."/>
            <person name="Niu S.-C."/>
            <person name="Li K.-L."/>
            <person name="Zheng P.-J."/>
            <person name="Zhang X.-J."/>
            <person name="Jia Y."/>
            <person name="Liu Y."/>
            <person name="Niu Y.-X."/>
            <person name="Yu L.-H."/>
            <person name="Chen D.-F."/>
            <person name="Zhang G.-Q."/>
        </authorList>
    </citation>
    <scope>NUCLEOTIDE SEQUENCE</scope>
    <source>
        <tissue evidence="3">Leaf</tissue>
    </source>
</reference>
<dbReference type="InterPro" id="IPR029071">
    <property type="entry name" value="Ubiquitin-like_domsf"/>
</dbReference>
<accession>A0A8T3C8L1</accession>
<dbReference type="GO" id="GO:0005829">
    <property type="term" value="C:cytosol"/>
    <property type="evidence" value="ECO:0007669"/>
    <property type="project" value="TreeGrafter"/>
</dbReference>
<dbReference type="SMR" id="A0A8T3C8L1"/>
<evidence type="ECO:0000256" key="1">
    <source>
        <dbReference type="SAM" id="MobiDB-lite"/>
    </source>
</evidence>
<dbReference type="InterPro" id="IPR000626">
    <property type="entry name" value="Ubiquitin-like_dom"/>
</dbReference>
<feature type="region of interest" description="Disordered" evidence="1">
    <location>
        <begin position="72"/>
        <end position="100"/>
    </location>
</feature>
<keyword evidence="4" id="KW-1185">Reference proteome</keyword>
<evidence type="ECO:0000259" key="2">
    <source>
        <dbReference type="PROSITE" id="PS50053"/>
    </source>
</evidence>
<dbReference type="GO" id="GO:0043161">
    <property type="term" value="P:proteasome-mediated ubiquitin-dependent protein catabolic process"/>
    <property type="evidence" value="ECO:0007669"/>
    <property type="project" value="TreeGrafter"/>
</dbReference>
<dbReference type="GO" id="GO:0005654">
    <property type="term" value="C:nucleoplasm"/>
    <property type="evidence" value="ECO:0007669"/>
    <property type="project" value="TreeGrafter"/>
</dbReference>
<feature type="domain" description="Ubiquitin-like" evidence="2">
    <location>
        <begin position="1"/>
        <end position="72"/>
    </location>
</feature>
<dbReference type="SMART" id="SM00213">
    <property type="entry name" value="UBQ"/>
    <property type="match status" value="1"/>
</dbReference>
<dbReference type="PANTHER" id="PTHR10621">
    <property type="entry name" value="UV EXCISION REPAIR PROTEIN RAD23"/>
    <property type="match status" value="1"/>
</dbReference>
<dbReference type="OrthoDB" id="419317at2759"/>
<dbReference type="CDD" id="cd17039">
    <property type="entry name" value="Ubl_ubiquitin_like"/>
    <property type="match status" value="1"/>
</dbReference>
<dbReference type="Gene3D" id="3.10.20.90">
    <property type="entry name" value="Phosphatidylinositol 3-kinase Catalytic Subunit, Chain A, domain 1"/>
    <property type="match status" value="1"/>
</dbReference>
<dbReference type="PANTHER" id="PTHR10621:SF38">
    <property type="entry name" value="UBIQUITIN DOMAIN-CONTAINING PROTEIN 7SL RNA1-RELATED"/>
    <property type="match status" value="1"/>
</dbReference>